<name>A0A172WVH1_STUST</name>
<evidence type="ECO:0000313" key="2">
    <source>
        <dbReference type="Proteomes" id="UP000077787"/>
    </source>
</evidence>
<sequence>MDIQIRPLTSFEGSSWEVRLDRNKVTFRSESEARAFVQLLESRLSAPHQLPDVATDLQLHSQAG</sequence>
<gene>
    <name evidence="1" type="ORF">PS273GM_20810</name>
</gene>
<evidence type="ECO:0000313" key="1">
    <source>
        <dbReference type="EMBL" id="ANF27396.1"/>
    </source>
</evidence>
<protein>
    <submittedName>
        <fullName evidence="1">Uncharacterized protein</fullName>
    </submittedName>
</protein>
<dbReference type="EMBL" id="CP015641">
    <property type="protein sequence ID" value="ANF27396.1"/>
    <property type="molecule type" value="Genomic_DNA"/>
</dbReference>
<dbReference type="Proteomes" id="UP000077787">
    <property type="component" value="Chromosome"/>
</dbReference>
<proteinExistence type="predicted"/>
<reference evidence="1 2" key="1">
    <citation type="submission" date="2016-05" db="EMBL/GenBank/DDBJ databases">
        <title>Genome sequence of Pseudomonas stutzeri 273 and identification of the exopolysaccharide biosynthesis locus.</title>
        <authorList>
            <person name="Wu S."/>
            <person name="Sun C."/>
        </authorList>
    </citation>
    <scope>NUCLEOTIDE SEQUENCE [LARGE SCALE GENOMIC DNA]</scope>
    <source>
        <strain evidence="1 2">273</strain>
    </source>
</reference>
<organism evidence="1 2">
    <name type="scientific">Stutzerimonas stutzeri</name>
    <name type="common">Pseudomonas stutzeri</name>
    <dbReference type="NCBI Taxonomy" id="316"/>
    <lineage>
        <taxon>Bacteria</taxon>
        <taxon>Pseudomonadati</taxon>
        <taxon>Pseudomonadota</taxon>
        <taxon>Gammaproteobacteria</taxon>
        <taxon>Pseudomonadales</taxon>
        <taxon>Pseudomonadaceae</taxon>
        <taxon>Stutzerimonas</taxon>
    </lineage>
</organism>
<accession>A0A172WVH1</accession>
<dbReference type="RefSeq" id="WP_064482423.1">
    <property type="nucleotide sequence ID" value="NZ_CP015641.1"/>
</dbReference>
<dbReference type="AlphaFoldDB" id="A0A172WVH1"/>